<dbReference type="AlphaFoldDB" id="A0AAW1B7R8"/>
<dbReference type="SUPFAM" id="SSF103473">
    <property type="entry name" value="MFS general substrate transporter"/>
    <property type="match status" value="1"/>
</dbReference>
<comment type="subcellular location">
    <subcellularLocation>
        <location evidence="1">Membrane</location>
        <topology evidence="1">Multi-pass membrane protein</topology>
    </subcellularLocation>
</comment>
<feature type="region of interest" description="Disordered" evidence="5">
    <location>
        <begin position="1"/>
        <end position="125"/>
    </location>
</feature>
<reference evidence="8 9" key="1">
    <citation type="journal article" date="2024" name="Proc. Natl. Acad. Sci. U.S.A.">
        <title>The genetic regulatory architecture and epigenomic basis for age-related changes in rattlesnake venom.</title>
        <authorList>
            <person name="Hogan M.P."/>
            <person name="Holding M.L."/>
            <person name="Nystrom G.S."/>
            <person name="Colston T.J."/>
            <person name="Bartlett D.A."/>
            <person name="Mason A.J."/>
            <person name="Ellsworth S.A."/>
            <person name="Rautsaw R.M."/>
            <person name="Lawrence K.C."/>
            <person name="Strickland J.L."/>
            <person name="He B."/>
            <person name="Fraser P."/>
            <person name="Margres M.J."/>
            <person name="Gilbert D.M."/>
            <person name="Gibbs H.L."/>
            <person name="Parkinson C.L."/>
            <person name="Rokyta D.R."/>
        </authorList>
    </citation>
    <scope>NUCLEOTIDE SEQUENCE [LARGE SCALE GENOMIC DNA]</scope>
    <source>
        <strain evidence="8">DRR0105</strain>
    </source>
</reference>
<evidence type="ECO:0000259" key="7">
    <source>
        <dbReference type="PROSITE" id="PS50850"/>
    </source>
</evidence>
<feature type="transmembrane region" description="Helical" evidence="6">
    <location>
        <begin position="309"/>
        <end position="328"/>
    </location>
</feature>
<protein>
    <submittedName>
        <fullName evidence="8">Solute carrier family 22 member 17</fullName>
    </submittedName>
</protein>
<feature type="transmembrane region" description="Helical" evidence="6">
    <location>
        <begin position="202"/>
        <end position="226"/>
    </location>
</feature>
<keyword evidence="2 6" id="KW-0812">Transmembrane</keyword>
<dbReference type="InterPro" id="IPR020846">
    <property type="entry name" value="MFS_dom"/>
</dbReference>
<feature type="transmembrane region" description="Helical" evidence="6">
    <location>
        <begin position="334"/>
        <end position="353"/>
    </location>
</feature>
<name>A0AAW1B7R8_CROAD</name>
<evidence type="ECO:0000256" key="3">
    <source>
        <dbReference type="ARBA" id="ARBA00022989"/>
    </source>
</evidence>
<keyword evidence="3 6" id="KW-1133">Transmembrane helix</keyword>
<sequence length="706" mass="76121">MLAGPILASNGSWNRGWEISSPGCARSERSPRPRKSWDRPWFLASPNHACPGGREAAADAPSPNPKSNPARVQPSRAGGRELQRAPGCRSWPPPGSLKKARRPLRRAGGGGSGWRRRRPRGGDCRLPRPVLPGRWRPGFGVSCSRRWAPTRRLTLPMDTSPPIPDPGGPRRDFTTSASELGPPSFEWLLGRLGARGQRRQRLLLALSCLPCLLLGLALGSDALFALTPAQCRDPNGTKLPENATCDGPHWQSGGSSRLPVLTSNPVTEWNLDRSGSWVIPLEQICFLLGFAAGAVFLGHLADSVGRRSTFFLSLILGCPAGILAAFAASPSIFILGRCLWATMLGALQLALYITRLELCCPSQRLPMAMAGDLVQVGGQFLLLGLAWTCGSWRVLQGVISAGMGLCLLYGCPGLFPESPRWLLATRRTAEAKKVLFALCQDGSAQESETREAMEELDNACHLPAAAQISLRTLLSCRNIWKNILILGFTTFIAHAICHCYQQAWESMEDPRAKFYFPFLLSAGSAGLGCLFLCLTVGRYGRRGILLLTTTLTGIASLILLGLGEYLNNAAQRTFSILGLFTSHAAGSLSVFFAAEVIPTVIRGKGLGIILALASLGGLSAPLLRVREQHGSFLEHIVLASLNILALLCLLLLPETKRKPLPEGLQDGELYRRPSLLRRAGESAGRDSEGASRRDDVPLLSTPNPAS</sequence>
<feature type="region of interest" description="Disordered" evidence="5">
    <location>
        <begin position="154"/>
        <end position="177"/>
    </location>
</feature>
<evidence type="ECO:0000256" key="4">
    <source>
        <dbReference type="ARBA" id="ARBA00023136"/>
    </source>
</evidence>
<dbReference type="InterPro" id="IPR036259">
    <property type="entry name" value="MFS_trans_sf"/>
</dbReference>
<feature type="transmembrane region" description="Helical" evidence="6">
    <location>
        <begin position="606"/>
        <end position="623"/>
    </location>
</feature>
<feature type="compositionally biased region" description="Basic and acidic residues" evidence="5">
    <location>
        <begin position="26"/>
        <end position="38"/>
    </location>
</feature>
<dbReference type="GO" id="GO:0016020">
    <property type="term" value="C:membrane"/>
    <property type="evidence" value="ECO:0007669"/>
    <property type="project" value="UniProtKB-SubCell"/>
</dbReference>
<feature type="transmembrane region" description="Helical" evidence="6">
    <location>
        <begin position="483"/>
        <end position="503"/>
    </location>
</feature>
<evidence type="ECO:0000256" key="5">
    <source>
        <dbReference type="SAM" id="MobiDB-lite"/>
    </source>
</evidence>
<proteinExistence type="predicted"/>
<evidence type="ECO:0000256" key="1">
    <source>
        <dbReference type="ARBA" id="ARBA00004141"/>
    </source>
</evidence>
<evidence type="ECO:0000313" key="9">
    <source>
        <dbReference type="Proteomes" id="UP001474421"/>
    </source>
</evidence>
<feature type="transmembrane region" description="Helical" evidence="6">
    <location>
        <begin position="277"/>
        <end position="297"/>
    </location>
</feature>
<dbReference type="Gene3D" id="1.20.1250.20">
    <property type="entry name" value="MFS general substrate transporter like domains"/>
    <property type="match status" value="1"/>
</dbReference>
<evidence type="ECO:0000313" key="8">
    <source>
        <dbReference type="EMBL" id="KAK9398233.1"/>
    </source>
</evidence>
<feature type="domain" description="Major facilitator superfamily (MFS) profile" evidence="7">
    <location>
        <begin position="203"/>
        <end position="657"/>
    </location>
</feature>
<feature type="compositionally biased region" description="Basic and acidic residues" evidence="5">
    <location>
        <begin position="678"/>
        <end position="696"/>
    </location>
</feature>
<dbReference type="PROSITE" id="PS50850">
    <property type="entry name" value="MFS"/>
    <property type="match status" value="1"/>
</dbReference>
<feature type="transmembrane region" description="Helical" evidence="6">
    <location>
        <begin position="574"/>
        <end position="594"/>
    </location>
</feature>
<dbReference type="GO" id="GO:0022857">
    <property type="term" value="F:transmembrane transporter activity"/>
    <property type="evidence" value="ECO:0007669"/>
    <property type="project" value="InterPro"/>
</dbReference>
<accession>A0AAW1B7R8</accession>
<organism evidence="8 9">
    <name type="scientific">Crotalus adamanteus</name>
    <name type="common">Eastern diamondback rattlesnake</name>
    <dbReference type="NCBI Taxonomy" id="8729"/>
    <lineage>
        <taxon>Eukaryota</taxon>
        <taxon>Metazoa</taxon>
        <taxon>Chordata</taxon>
        <taxon>Craniata</taxon>
        <taxon>Vertebrata</taxon>
        <taxon>Euteleostomi</taxon>
        <taxon>Lepidosauria</taxon>
        <taxon>Squamata</taxon>
        <taxon>Bifurcata</taxon>
        <taxon>Unidentata</taxon>
        <taxon>Episquamata</taxon>
        <taxon>Toxicofera</taxon>
        <taxon>Serpentes</taxon>
        <taxon>Colubroidea</taxon>
        <taxon>Viperidae</taxon>
        <taxon>Crotalinae</taxon>
        <taxon>Crotalus</taxon>
    </lineage>
</organism>
<dbReference type="PANTHER" id="PTHR24064">
    <property type="entry name" value="SOLUTE CARRIER FAMILY 22 MEMBER"/>
    <property type="match status" value="1"/>
</dbReference>
<evidence type="ECO:0000256" key="2">
    <source>
        <dbReference type="ARBA" id="ARBA00022692"/>
    </source>
</evidence>
<dbReference type="InterPro" id="IPR005828">
    <property type="entry name" value="MFS_sugar_transport-like"/>
</dbReference>
<feature type="region of interest" description="Disordered" evidence="5">
    <location>
        <begin position="677"/>
        <end position="706"/>
    </location>
</feature>
<keyword evidence="9" id="KW-1185">Reference proteome</keyword>
<dbReference type="EMBL" id="JAOTOJ010000008">
    <property type="protein sequence ID" value="KAK9398233.1"/>
    <property type="molecule type" value="Genomic_DNA"/>
</dbReference>
<gene>
    <name evidence="8" type="ORF">NXF25_021594</name>
</gene>
<feature type="transmembrane region" description="Helical" evidence="6">
    <location>
        <begin position="515"/>
        <end position="537"/>
    </location>
</feature>
<feature type="transmembrane region" description="Helical" evidence="6">
    <location>
        <begin position="635"/>
        <end position="652"/>
    </location>
</feature>
<keyword evidence="4 6" id="KW-0472">Membrane</keyword>
<dbReference type="Pfam" id="PF00083">
    <property type="entry name" value="Sugar_tr"/>
    <property type="match status" value="1"/>
</dbReference>
<dbReference type="Proteomes" id="UP001474421">
    <property type="component" value="Unassembled WGS sequence"/>
</dbReference>
<comment type="caution">
    <text evidence="8">The sequence shown here is derived from an EMBL/GenBank/DDBJ whole genome shotgun (WGS) entry which is preliminary data.</text>
</comment>
<feature type="transmembrane region" description="Helical" evidence="6">
    <location>
        <begin position="544"/>
        <end position="562"/>
    </location>
</feature>
<evidence type="ECO:0000256" key="6">
    <source>
        <dbReference type="SAM" id="Phobius"/>
    </source>
</evidence>